<gene>
    <name evidence="2" type="ORF">AFUS01_LOCUS31881</name>
</gene>
<comment type="caution">
    <text evidence="2">The sequence shown here is derived from an EMBL/GenBank/DDBJ whole genome shotgun (WGS) entry which is preliminary data.</text>
</comment>
<name>A0A8J2KUB3_9HEXA</name>
<protein>
    <submittedName>
        <fullName evidence="2">Uncharacterized protein</fullName>
    </submittedName>
</protein>
<evidence type="ECO:0000313" key="3">
    <source>
        <dbReference type="Proteomes" id="UP000708208"/>
    </source>
</evidence>
<feature type="non-terminal residue" evidence="2">
    <location>
        <position position="167"/>
    </location>
</feature>
<evidence type="ECO:0000313" key="2">
    <source>
        <dbReference type="EMBL" id="CAG7821550.1"/>
    </source>
</evidence>
<sequence>MPTASHTNIWGAGLPPSLPTITKEIFKYLNKPDDATKNTNEFRNNTPGTSKDFPKRKIAVSNWNWDMGDGPKHHPVHDVPEVRNGFSFIREGFPSTAKILMINAEYNLPDIDPLETLEDALVFEAMVYINPENSANTFSMNLDLRGGTPEMEETISWSRYRDTHGRT</sequence>
<dbReference type="AlphaFoldDB" id="A0A8J2KUB3"/>
<reference evidence="2" key="1">
    <citation type="submission" date="2021-06" db="EMBL/GenBank/DDBJ databases">
        <authorList>
            <person name="Hodson N. C."/>
            <person name="Mongue J. A."/>
            <person name="Jaron S. K."/>
        </authorList>
    </citation>
    <scope>NUCLEOTIDE SEQUENCE</scope>
</reference>
<dbReference type="EMBL" id="CAJVCH010514497">
    <property type="protein sequence ID" value="CAG7821550.1"/>
    <property type="molecule type" value="Genomic_DNA"/>
</dbReference>
<feature type="region of interest" description="Disordered" evidence="1">
    <location>
        <begin position="34"/>
        <end position="53"/>
    </location>
</feature>
<proteinExistence type="predicted"/>
<dbReference type="Proteomes" id="UP000708208">
    <property type="component" value="Unassembled WGS sequence"/>
</dbReference>
<feature type="compositionally biased region" description="Polar residues" evidence="1">
    <location>
        <begin position="37"/>
        <end position="49"/>
    </location>
</feature>
<accession>A0A8J2KUB3</accession>
<keyword evidence="3" id="KW-1185">Reference proteome</keyword>
<evidence type="ECO:0000256" key="1">
    <source>
        <dbReference type="SAM" id="MobiDB-lite"/>
    </source>
</evidence>
<organism evidence="2 3">
    <name type="scientific">Allacma fusca</name>
    <dbReference type="NCBI Taxonomy" id="39272"/>
    <lineage>
        <taxon>Eukaryota</taxon>
        <taxon>Metazoa</taxon>
        <taxon>Ecdysozoa</taxon>
        <taxon>Arthropoda</taxon>
        <taxon>Hexapoda</taxon>
        <taxon>Collembola</taxon>
        <taxon>Symphypleona</taxon>
        <taxon>Sminthuridae</taxon>
        <taxon>Allacma</taxon>
    </lineage>
</organism>